<comment type="caution">
    <text evidence="1">The sequence shown here is derived from an EMBL/GenBank/DDBJ whole genome shotgun (WGS) entry which is preliminary data.</text>
</comment>
<gene>
    <name evidence="1" type="ORF">BDR25DRAFT_245991</name>
</gene>
<proteinExistence type="predicted"/>
<evidence type="ECO:0000313" key="1">
    <source>
        <dbReference type="EMBL" id="KAF2463287.1"/>
    </source>
</evidence>
<dbReference type="EMBL" id="MU003552">
    <property type="protein sequence ID" value="KAF2463287.1"/>
    <property type="molecule type" value="Genomic_DNA"/>
</dbReference>
<dbReference type="Proteomes" id="UP000799755">
    <property type="component" value="Unassembled WGS sequence"/>
</dbReference>
<reference evidence="1" key="1">
    <citation type="journal article" date="2020" name="Stud. Mycol.">
        <title>101 Dothideomycetes genomes: a test case for predicting lifestyles and emergence of pathogens.</title>
        <authorList>
            <person name="Haridas S."/>
            <person name="Albert R."/>
            <person name="Binder M."/>
            <person name="Bloem J."/>
            <person name="Labutti K."/>
            <person name="Salamov A."/>
            <person name="Andreopoulos B."/>
            <person name="Baker S."/>
            <person name="Barry K."/>
            <person name="Bills G."/>
            <person name="Bluhm B."/>
            <person name="Cannon C."/>
            <person name="Castanera R."/>
            <person name="Culley D."/>
            <person name="Daum C."/>
            <person name="Ezra D."/>
            <person name="Gonzalez J."/>
            <person name="Henrissat B."/>
            <person name="Kuo A."/>
            <person name="Liang C."/>
            <person name="Lipzen A."/>
            <person name="Lutzoni F."/>
            <person name="Magnuson J."/>
            <person name="Mondo S."/>
            <person name="Nolan M."/>
            <person name="Ohm R."/>
            <person name="Pangilinan J."/>
            <person name="Park H.-J."/>
            <person name="Ramirez L."/>
            <person name="Alfaro M."/>
            <person name="Sun H."/>
            <person name="Tritt A."/>
            <person name="Yoshinaga Y."/>
            <person name="Zwiers L.-H."/>
            <person name="Turgeon B."/>
            <person name="Goodwin S."/>
            <person name="Spatafora J."/>
            <person name="Crous P."/>
            <person name="Grigoriev I."/>
        </authorList>
    </citation>
    <scope>NUCLEOTIDE SEQUENCE</scope>
    <source>
        <strain evidence="1">ATCC 200398</strain>
    </source>
</reference>
<organism evidence="1 2">
    <name type="scientific">Lindgomyces ingoldianus</name>
    <dbReference type="NCBI Taxonomy" id="673940"/>
    <lineage>
        <taxon>Eukaryota</taxon>
        <taxon>Fungi</taxon>
        <taxon>Dikarya</taxon>
        <taxon>Ascomycota</taxon>
        <taxon>Pezizomycotina</taxon>
        <taxon>Dothideomycetes</taxon>
        <taxon>Pleosporomycetidae</taxon>
        <taxon>Pleosporales</taxon>
        <taxon>Lindgomycetaceae</taxon>
        <taxon>Lindgomyces</taxon>
    </lineage>
</organism>
<evidence type="ECO:0000313" key="2">
    <source>
        <dbReference type="Proteomes" id="UP000799755"/>
    </source>
</evidence>
<keyword evidence="2" id="KW-1185">Reference proteome</keyword>
<name>A0ACB6QA78_9PLEO</name>
<accession>A0ACB6QA78</accession>
<protein>
    <submittedName>
        <fullName evidence="1">Mediator of RNA polymerase II transcription subunit 10</fullName>
    </submittedName>
</protein>
<sequence length="143" mass="16061">MEVSDDQQQKLKLVETQLKAIVQSLYNLIVQGLEHQGSATQEAMKQEIQSLIENLVKLSRAAPSVHIDIPPEVTDYVEKARNPDIYTRELVETTQRMNQMLKGRSEAYAQMRDILAKDIILAIPELKDDVRKVAESTGGSIDG</sequence>